<gene>
    <name evidence="2" type="ORF">Desaf_2372</name>
</gene>
<dbReference type="Pfam" id="PF13487">
    <property type="entry name" value="HD_5"/>
    <property type="match status" value="1"/>
</dbReference>
<organism evidence="2 3">
    <name type="scientific">Desulfocurvibacter africanus subsp. africanus str. Walvis Bay</name>
    <dbReference type="NCBI Taxonomy" id="690850"/>
    <lineage>
        <taxon>Bacteria</taxon>
        <taxon>Pseudomonadati</taxon>
        <taxon>Thermodesulfobacteriota</taxon>
        <taxon>Desulfovibrionia</taxon>
        <taxon>Desulfovibrionales</taxon>
        <taxon>Desulfovibrionaceae</taxon>
        <taxon>Desulfocurvibacter</taxon>
    </lineage>
</organism>
<evidence type="ECO:0000313" key="3">
    <source>
        <dbReference type="Proteomes" id="UP000007844"/>
    </source>
</evidence>
<dbReference type="GO" id="GO:0016787">
    <property type="term" value="F:hydrolase activity"/>
    <property type="evidence" value="ECO:0007669"/>
    <property type="project" value="UniProtKB-KW"/>
</dbReference>
<dbReference type="EMBL" id="CP003221">
    <property type="protein sequence ID" value="EGJ50696.1"/>
    <property type="molecule type" value="Genomic_DNA"/>
</dbReference>
<dbReference type="InterPro" id="IPR037522">
    <property type="entry name" value="HD_GYP_dom"/>
</dbReference>
<dbReference type="PANTHER" id="PTHR43155:SF2">
    <property type="entry name" value="CYCLIC DI-GMP PHOSPHODIESTERASE PA4108"/>
    <property type="match status" value="1"/>
</dbReference>
<name>F3YXZ4_DESAF</name>
<dbReference type="KEGG" id="daf:Desaf_2372"/>
<keyword evidence="3" id="KW-1185">Reference proteome</keyword>
<dbReference type="PANTHER" id="PTHR43155">
    <property type="entry name" value="CYCLIC DI-GMP PHOSPHODIESTERASE PA4108-RELATED"/>
    <property type="match status" value="1"/>
</dbReference>
<proteinExistence type="predicted"/>
<dbReference type="RefSeq" id="WP_014260399.1">
    <property type="nucleotide sequence ID" value="NC_016629.1"/>
</dbReference>
<evidence type="ECO:0000313" key="2">
    <source>
        <dbReference type="EMBL" id="EGJ50696.1"/>
    </source>
</evidence>
<dbReference type="Gene3D" id="1.10.3210.10">
    <property type="entry name" value="Hypothetical protein af1432"/>
    <property type="match status" value="1"/>
</dbReference>
<dbReference type="PROSITE" id="PS51832">
    <property type="entry name" value="HD_GYP"/>
    <property type="match status" value="1"/>
</dbReference>
<dbReference type="InterPro" id="IPR003607">
    <property type="entry name" value="HD/PDEase_dom"/>
</dbReference>
<dbReference type="Proteomes" id="UP000007844">
    <property type="component" value="Chromosome"/>
</dbReference>
<dbReference type="HOGENOM" id="CLU_000445_92_1_7"/>
<accession>F3YXZ4</accession>
<dbReference type="eggNOG" id="COG2206">
    <property type="taxonomic scope" value="Bacteria"/>
</dbReference>
<sequence>MNNLTINGSHTEEDVYTTSPAYIQITRGIFDRLPKFKLPFPLHASYDDTLKPVFGSRASDRLTREQYEVLSRMCSQGMLFLSRRDIEAYKDLLVENLDLAVGDPCLSGLERADILSRGITAKAGAFLDQPSPATLEAVHAGVLALTGCLHADRAAINPFFQLDGDQGLPWHGFKTMIFGLAAFQKIYEGRQGRRHLDDLALGLLLHDAGMTRIPGFVVKKPTSLQILEFEKVKRHPAMGVEILRAAGIQSVDTLNCVAQHHERLDGSGYPQRCKSGEITVLGRIAAVADSLAAMTTDRPHAKARGLAECLHELARDRRRYDNTGAKALLVFVLTELS</sequence>
<protein>
    <submittedName>
        <fullName evidence="2">Metal dependent phosphohydrolase</fullName>
    </submittedName>
</protein>
<dbReference type="SUPFAM" id="SSF109604">
    <property type="entry name" value="HD-domain/PDEase-like"/>
    <property type="match status" value="1"/>
</dbReference>
<evidence type="ECO:0000259" key="1">
    <source>
        <dbReference type="PROSITE" id="PS51832"/>
    </source>
</evidence>
<dbReference type="STRING" id="690850.Desaf_2372"/>
<feature type="domain" description="HD-GYP" evidence="1">
    <location>
        <begin position="142"/>
        <end position="337"/>
    </location>
</feature>
<dbReference type="CDD" id="cd00077">
    <property type="entry name" value="HDc"/>
    <property type="match status" value="1"/>
</dbReference>
<keyword evidence="2" id="KW-0378">Hydrolase</keyword>
<reference evidence="2 3" key="1">
    <citation type="journal article" date="2011" name="J. Bacteriol.">
        <title>Genome sequence of the mercury-methylating and pleomorphic Desulfovibrio africanus Strain Walvis Bay.</title>
        <authorList>
            <person name="Brown S.D."/>
            <person name="Wall J.D."/>
            <person name="Kucken A.M."/>
            <person name="Gilmour C.C."/>
            <person name="Podar M."/>
            <person name="Brandt C.C."/>
            <person name="Teshima H."/>
            <person name="Detter J.C."/>
            <person name="Han C.S."/>
            <person name="Land M.L."/>
            <person name="Lucas S."/>
            <person name="Han J."/>
            <person name="Pennacchio L."/>
            <person name="Nolan M."/>
            <person name="Pitluck S."/>
            <person name="Woyke T."/>
            <person name="Goodwin L."/>
            <person name="Palumbo A.V."/>
            <person name="Elias D.A."/>
        </authorList>
    </citation>
    <scope>NUCLEOTIDE SEQUENCE [LARGE SCALE GENOMIC DNA]</scope>
    <source>
        <strain evidence="2 3">Walvis Bay</strain>
    </source>
</reference>
<dbReference type="AlphaFoldDB" id="F3YXZ4"/>